<accession>A0A518DDD9</accession>
<protein>
    <submittedName>
        <fullName evidence="2">Uncharacterized protein</fullName>
    </submittedName>
</protein>
<dbReference type="KEGG" id="pnd:Pla175_28700"/>
<organism evidence="2 3">
    <name type="scientific">Pirellulimonas nuda</name>
    <dbReference type="NCBI Taxonomy" id="2528009"/>
    <lineage>
        <taxon>Bacteria</taxon>
        <taxon>Pseudomonadati</taxon>
        <taxon>Planctomycetota</taxon>
        <taxon>Planctomycetia</taxon>
        <taxon>Pirellulales</taxon>
        <taxon>Lacipirellulaceae</taxon>
        <taxon>Pirellulimonas</taxon>
    </lineage>
</organism>
<evidence type="ECO:0000313" key="1">
    <source>
        <dbReference type="EMBL" id="QDU88423.1"/>
    </source>
</evidence>
<name>A0A518DDD9_9BACT</name>
<proteinExistence type="predicted"/>
<evidence type="ECO:0000313" key="3">
    <source>
        <dbReference type="Proteomes" id="UP000317429"/>
    </source>
</evidence>
<evidence type="ECO:0000313" key="2">
    <source>
        <dbReference type="EMBL" id="QDU89480.1"/>
    </source>
</evidence>
<dbReference type="Proteomes" id="UP000317429">
    <property type="component" value="Chromosome"/>
</dbReference>
<dbReference type="EMBL" id="CP036291">
    <property type="protein sequence ID" value="QDU89480.1"/>
    <property type="molecule type" value="Genomic_DNA"/>
</dbReference>
<dbReference type="EMBL" id="CP036291">
    <property type="protein sequence ID" value="QDU88423.1"/>
    <property type="molecule type" value="Genomic_DNA"/>
</dbReference>
<dbReference type="KEGG" id="pnd:Pla175_18010"/>
<keyword evidence="3" id="KW-1185">Reference proteome</keyword>
<dbReference type="AlphaFoldDB" id="A0A518DDD9"/>
<gene>
    <name evidence="1" type="ORF">Pla175_18010</name>
    <name evidence="2" type="ORF">Pla175_28700</name>
</gene>
<reference evidence="2 3" key="1">
    <citation type="submission" date="2019-02" db="EMBL/GenBank/DDBJ databases">
        <title>Deep-cultivation of Planctomycetes and their phenomic and genomic characterization uncovers novel biology.</title>
        <authorList>
            <person name="Wiegand S."/>
            <person name="Jogler M."/>
            <person name="Boedeker C."/>
            <person name="Pinto D."/>
            <person name="Vollmers J."/>
            <person name="Rivas-Marin E."/>
            <person name="Kohn T."/>
            <person name="Peeters S.H."/>
            <person name="Heuer A."/>
            <person name="Rast P."/>
            <person name="Oberbeckmann S."/>
            <person name="Bunk B."/>
            <person name="Jeske O."/>
            <person name="Meyerdierks A."/>
            <person name="Storesund J.E."/>
            <person name="Kallscheuer N."/>
            <person name="Luecker S."/>
            <person name="Lage O.M."/>
            <person name="Pohl T."/>
            <person name="Merkel B.J."/>
            <person name="Hornburger P."/>
            <person name="Mueller R.-W."/>
            <person name="Bruemmer F."/>
            <person name="Labrenz M."/>
            <person name="Spormann A.M."/>
            <person name="Op den Camp H."/>
            <person name="Overmann J."/>
            <person name="Amann R."/>
            <person name="Jetten M.S.M."/>
            <person name="Mascher T."/>
            <person name="Medema M.H."/>
            <person name="Devos D.P."/>
            <person name="Kaster A.-K."/>
            <person name="Ovreas L."/>
            <person name="Rohde M."/>
            <person name="Galperin M.Y."/>
            <person name="Jogler C."/>
        </authorList>
    </citation>
    <scope>NUCLEOTIDE SEQUENCE [LARGE SCALE GENOMIC DNA]</scope>
    <source>
        <strain evidence="2 3">Pla175</strain>
    </source>
</reference>
<sequence length="70" mass="7701">MKTVEGVPIMAFPGAGPKLVFLVSCQREECEDSIIDSVAVIWHAASLQLGNEGEVRSQFYHPASIEKARR</sequence>